<dbReference type="InterPro" id="IPR052927">
    <property type="entry name" value="DCC_oxidoreductase"/>
</dbReference>
<evidence type="ECO:0000313" key="2">
    <source>
        <dbReference type="EMBL" id="KAI3438762.1"/>
    </source>
</evidence>
<dbReference type="PANTHER" id="PTHR33639">
    <property type="entry name" value="THIOL-DISULFIDE OXIDOREDUCTASE DCC"/>
    <property type="match status" value="1"/>
</dbReference>
<gene>
    <name evidence="2" type="ORF">D9Q98_001180</name>
</gene>
<dbReference type="PANTHER" id="PTHR33639:SF2">
    <property type="entry name" value="DUF393 DOMAIN-CONTAINING PROTEIN"/>
    <property type="match status" value="1"/>
</dbReference>
<dbReference type="Proteomes" id="UP001055712">
    <property type="component" value="Unassembled WGS sequence"/>
</dbReference>
<feature type="region of interest" description="Disordered" evidence="1">
    <location>
        <begin position="1"/>
        <end position="20"/>
    </location>
</feature>
<comment type="caution">
    <text evidence="2">The sequence shown here is derived from an EMBL/GenBank/DDBJ whole genome shotgun (WGS) entry which is preliminary data.</text>
</comment>
<dbReference type="AlphaFoldDB" id="A0A9D4TZP7"/>
<dbReference type="Pfam" id="PF04134">
    <property type="entry name" value="DCC1-like"/>
    <property type="match status" value="1"/>
</dbReference>
<dbReference type="EMBL" id="SIDB01000001">
    <property type="protein sequence ID" value="KAI3438762.1"/>
    <property type="molecule type" value="Genomic_DNA"/>
</dbReference>
<protein>
    <recommendedName>
        <fullName evidence="4">Thiol-disulfide oxidoreductase DCC</fullName>
    </recommendedName>
</protein>
<evidence type="ECO:0000256" key="1">
    <source>
        <dbReference type="SAM" id="MobiDB-lite"/>
    </source>
</evidence>
<proteinExistence type="predicted"/>
<reference evidence="2" key="1">
    <citation type="journal article" date="2019" name="Plant J.">
        <title>Chlorella vulgaris genome assembly and annotation reveals the molecular basis for metabolic acclimation to high light conditions.</title>
        <authorList>
            <person name="Cecchin M."/>
            <person name="Marcolungo L."/>
            <person name="Rossato M."/>
            <person name="Girolomoni L."/>
            <person name="Cosentino E."/>
            <person name="Cuine S."/>
            <person name="Li-Beisson Y."/>
            <person name="Delledonne M."/>
            <person name="Ballottari M."/>
        </authorList>
    </citation>
    <scope>NUCLEOTIDE SEQUENCE</scope>
    <source>
        <strain evidence="2">211/11P</strain>
    </source>
</reference>
<keyword evidence="3" id="KW-1185">Reference proteome</keyword>
<accession>A0A9D4TZP7</accession>
<dbReference type="OrthoDB" id="410458at2759"/>
<evidence type="ECO:0008006" key="4">
    <source>
        <dbReference type="Google" id="ProtNLM"/>
    </source>
</evidence>
<reference evidence="2" key="2">
    <citation type="submission" date="2020-11" db="EMBL/GenBank/DDBJ databases">
        <authorList>
            <person name="Cecchin M."/>
            <person name="Marcolungo L."/>
            <person name="Rossato M."/>
            <person name="Girolomoni L."/>
            <person name="Cosentino E."/>
            <person name="Cuine S."/>
            <person name="Li-Beisson Y."/>
            <person name="Delledonne M."/>
            <person name="Ballottari M."/>
        </authorList>
    </citation>
    <scope>NUCLEOTIDE SEQUENCE</scope>
    <source>
        <strain evidence="2">211/11P</strain>
        <tissue evidence="2">Whole cell</tissue>
    </source>
</reference>
<name>A0A9D4TZP7_CHLVU</name>
<dbReference type="GO" id="GO:0015035">
    <property type="term" value="F:protein-disulfide reductase activity"/>
    <property type="evidence" value="ECO:0007669"/>
    <property type="project" value="InterPro"/>
</dbReference>
<organism evidence="2 3">
    <name type="scientific">Chlorella vulgaris</name>
    <name type="common">Green alga</name>
    <dbReference type="NCBI Taxonomy" id="3077"/>
    <lineage>
        <taxon>Eukaryota</taxon>
        <taxon>Viridiplantae</taxon>
        <taxon>Chlorophyta</taxon>
        <taxon>core chlorophytes</taxon>
        <taxon>Trebouxiophyceae</taxon>
        <taxon>Chlorellales</taxon>
        <taxon>Chlorellaceae</taxon>
        <taxon>Chlorella clade</taxon>
        <taxon>Chlorella</taxon>
    </lineage>
</organism>
<sequence>MHDAGSSSARPAHWPAGRRQSVSLQRSTAAAAAPAASAAAAARAGDEIFAADARPVILFDGVCNLCNGGVNFMLDWDREGLFRFAALQSDAGRELLVRSGRHPTDISSIVLVEQEASFIKADAVLRIAQSLQAPLPLVAAALGLLPRLVKDPVYDVIAGNRYMIFGRSTSCRLSDARFSERFIST</sequence>
<dbReference type="InterPro" id="IPR007263">
    <property type="entry name" value="DCC1-like"/>
</dbReference>
<evidence type="ECO:0000313" key="3">
    <source>
        <dbReference type="Proteomes" id="UP001055712"/>
    </source>
</evidence>